<dbReference type="PROSITE" id="PS50893">
    <property type="entry name" value="ABC_TRANSPORTER_2"/>
    <property type="match status" value="1"/>
</dbReference>
<dbReference type="CDD" id="cd18551">
    <property type="entry name" value="ABC_6TM_LmrA_like"/>
    <property type="match status" value="1"/>
</dbReference>
<dbReference type="PROSITE" id="PS50929">
    <property type="entry name" value="ABC_TM1F"/>
    <property type="match status" value="1"/>
</dbReference>
<sequence>MENQSNPSINLKKFLQLIDVKSIPKSLVALVLGLSLISTVAGLILPLFTRDLVDVMTVKALNYSTILLLLAAFVIQAVAGGFSTYFLAYLGEKVVAGVRKRLWKKILLLPVSYFDQNRSGESISRINNDTAVIKELISTQLVSIFSGMVSLVGSLVILFYLDWSMTLVMLTAVPIIFLIMRPIGRQMRNISLRLQNETATFTGLITQVISEIRLVKAYVAEPVETKHGEEGIQHLFRTGLKTARLMAILQPLMSFVMMFMLVVIIGYGGYRVASGGLSACDLVAFILYLFQIIFPITMLTQFFTSLQKAMGATERIVEILDHEEEDTEAKGQKVNPSLPIHFEQVHFAYPNSDVVLNHVSFTIQPGKVTAIVGPSGSGKTTIFSLLERFYQPSGGEIRLGDTPLPEIGLREWRSCIGYVSQESPLLAGTIRDNICYAMDREVTDEELEEAAKLAYADEFIKKLPDGFDTQVGERGIMLSGGQRQRIAIARAILHDPKILMLDEATSALDSTSEKVVQEALQNLMQGRTTLVIAHRLSTVVDSDQILVLEKGVLTGMGTHEELLGSHPLYRKLVEQQFKNDKAADEPSTIDK</sequence>
<keyword evidence="5" id="KW-0547">Nucleotide-binding</keyword>
<organism evidence="12 13">
    <name type="scientific">Paenactinomyces guangxiensis</name>
    <dbReference type="NCBI Taxonomy" id="1490290"/>
    <lineage>
        <taxon>Bacteria</taxon>
        <taxon>Bacillati</taxon>
        <taxon>Bacillota</taxon>
        <taxon>Bacilli</taxon>
        <taxon>Bacillales</taxon>
        <taxon>Thermoactinomycetaceae</taxon>
        <taxon>Paenactinomyces</taxon>
    </lineage>
</organism>
<reference evidence="12 13" key="1">
    <citation type="submission" date="2020-07" db="EMBL/GenBank/DDBJ databases">
        <authorList>
            <person name="Feng H."/>
        </authorList>
    </citation>
    <scope>NUCLEOTIDE SEQUENCE [LARGE SCALE GENOMIC DNA]</scope>
    <source>
        <strain evidence="13">s-10</strain>
    </source>
</reference>
<evidence type="ECO:0000256" key="9">
    <source>
        <dbReference type="SAM" id="Phobius"/>
    </source>
</evidence>
<evidence type="ECO:0000256" key="6">
    <source>
        <dbReference type="ARBA" id="ARBA00022840"/>
    </source>
</evidence>
<dbReference type="AlphaFoldDB" id="A0A7W1WUN6"/>
<dbReference type="FunFam" id="1.20.1560.10:FF:000011">
    <property type="entry name" value="Multidrug ABC transporter ATP-binding protein"/>
    <property type="match status" value="1"/>
</dbReference>
<evidence type="ECO:0000256" key="5">
    <source>
        <dbReference type="ARBA" id="ARBA00022741"/>
    </source>
</evidence>
<feature type="domain" description="ABC transmembrane type-1" evidence="11">
    <location>
        <begin position="29"/>
        <end position="308"/>
    </location>
</feature>
<evidence type="ECO:0000256" key="8">
    <source>
        <dbReference type="ARBA" id="ARBA00023136"/>
    </source>
</evidence>
<proteinExistence type="predicted"/>
<keyword evidence="13" id="KW-1185">Reference proteome</keyword>
<gene>
    <name evidence="12" type="ORF">H1191_19280</name>
</gene>
<accession>A0A7W1WUN6</accession>
<keyword evidence="2" id="KW-0813">Transport</keyword>
<feature type="transmembrane region" description="Helical" evidence="9">
    <location>
        <begin position="282"/>
        <end position="303"/>
    </location>
</feature>
<evidence type="ECO:0000256" key="1">
    <source>
        <dbReference type="ARBA" id="ARBA00004651"/>
    </source>
</evidence>
<comment type="subcellular location">
    <subcellularLocation>
        <location evidence="1">Cell membrane</location>
        <topology evidence="1">Multi-pass membrane protein</topology>
    </subcellularLocation>
</comment>
<dbReference type="InterPro" id="IPR003593">
    <property type="entry name" value="AAA+_ATPase"/>
</dbReference>
<keyword evidence="7 9" id="KW-1133">Transmembrane helix</keyword>
<dbReference type="GO" id="GO:0016887">
    <property type="term" value="F:ATP hydrolysis activity"/>
    <property type="evidence" value="ECO:0007669"/>
    <property type="project" value="InterPro"/>
</dbReference>
<feature type="transmembrane region" description="Helical" evidence="9">
    <location>
        <begin position="167"/>
        <end position="184"/>
    </location>
</feature>
<dbReference type="PANTHER" id="PTHR43394">
    <property type="entry name" value="ATP-DEPENDENT PERMEASE MDL1, MITOCHONDRIAL"/>
    <property type="match status" value="1"/>
</dbReference>
<dbReference type="GO" id="GO:0005886">
    <property type="term" value="C:plasma membrane"/>
    <property type="evidence" value="ECO:0007669"/>
    <property type="project" value="UniProtKB-SubCell"/>
</dbReference>
<feature type="transmembrane region" description="Helical" evidence="9">
    <location>
        <begin position="141"/>
        <end position="161"/>
    </location>
</feature>
<evidence type="ECO:0000256" key="7">
    <source>
        <dbReference type="ARBA" id="ARBA00022989"/>
    </source>
</evidence>
<dbReference type="Proteomes" id="UP000535491">
    <property type="component" value="Unassembled WGS sequence"/>
</dbReference>
<dbReference type="Gene3D" id="3.40.50.300">
    <property type="entry name" value="P-loop containing nucleotide triphosphate hydrolases"/>
    <property type="match status" value="1"/>
</dbReference>
<evidence type="ECO:0000256" key="2">
    <source>
        <dbReference type="ARBA" id="ARBA00022448"/>
    </source>
</evidence>
<dbReference type="SUPFAM" id="SSF52540">
    <property type="entry name" value="P-loop containing nucleoside triphosphate hydrolases"/>
    <property type="match status" value="1"/>
</dbReference>
<dbReference type="Gene3D" id="1.20.1560.10">
    <property type="entry name" value="ABC transporter type 1, transmembrane domain"/>
    <property type="match status" value="1"/>
</dbReference>
<evidence type="ECO:0000313" key="13">
    <source>
        <dbReference type="Proteomes" id="UP000535491"/>
    </source>
</evidence>
<feature type="transmembrane region" description="Helical" evidence="9">
    <location>
        <begin position="27"/>
        <end position="48"/>
    </location>
</feature>
<feature type="transmembrane region" description="Helical" evidence="9">
    <location>
        <begin position="68"/>
        <end position="91"/>
    </location>
</feature>
<dbReference type="RefSeq" id="WP_181754811.1">
    <property type="nucleotide sequence ID" value="NZ_JACEIQ010000033.1"/>
</dbReference>
<evidence type="ECO:0000259" key="11">
    <source>
        <dbReference type="PROSITE" id="PS50929"/>
    </source>
</evidence>
<dbReference type="InterPro" id="IPR011527">
    <property type="entry name" value="ABC1_TM_dom"/>
</dbReference>
<dbReference type="InterPro" id="IPR027417">
    <property type="entry name" value="P-loop_NTPase"/>
</dbReference>
<dbReference type="PANTHER" id="PTHR43394:SF1">
    <property type="entry name" value="ATP-BINDING CASSETTE SUB-FAMILY B MEMBER 10, MITOCHONDRIAL"/>
    <property type="match status" value="1"/>
</dbReference>
<keyword evidence="8 9" id="KW-0472">Membrane</keyword>
<comment type="caution">
    <text evidence="12">The sequence shown here is derived from an EMBL/GenBank/DDBJ whole genome shotgun (WGS) entry which is preliminary data.</text>
</comment>
<dbReference type="SUPFAM" id="SSF90123">
    <property type="entry name" value="ABC transporter transmembrane region"/>
    <property type="match status" value="1"/>
</dbReference>
<dbReference type="PROSITE" id="PS00211">
    <property type="entry name" value="ABC_TRANSPORTER_1"/>
    <property type="match status" value="1"/>
</dbReference>
<dbReference type="EMBL" id="JACEIQ010000033">
    <property type="protein sequence ID" value="MBA4496410.1"/>
    <property type="molecule type" value="Genomic_DNA"/>
</dbReference>
<dbReference type="GO" id="GO:0015421">
    <property type="term" value="F:ABC-type oligopeptide transporter activity"/>
    <property type="evidence" value="ECO:0007669"/>
    <property type="project" value="TreeGrafter"/>
</dbReference>
<evidence type="ECO:0000256" key="3">
    <source>
        <dbReference type="ARBA" id="ARBA00022475"/>
    </source>
</evidence>
<dbReference type="InterPro" id="IPR003439">
    <property type="entry name" value="ABC_transporter-like_ATP-bd"/>
</dbReference>
<dbReference type="SMART" id="SM00382">
    <property type="entry name" value="AAA"/>
    <property type="match status" value="1"/>
</dbReference>
<dbReference type="Pfam" id="PF00664">
    <property type="entry name" value="ABC_membrane"/>
    <property type="match status" value="1"/>
</dbReference>
<keyword evidence="4 9" id="KW-0812">Transmembrane</keyword>
<evidence type="ECO:0000259" key="10">
    <source>
        <dbReference type="PROSITE" id="PS50893"/>
    </source>
</evidence>
<feature type="domain" description="ABC transporter" evidence="10">
    <location>
        <begin position="340"/>
        <end position="575"/>
    </location>
</feature>
<dbReference type="GO" id="GO:0005524">
    <property type="term" value="F:ATP binding"/>
    <property type="evidence" value="ECO:0007669"/>
    <property type="project" value="UniProtKB-KW"/>
</dbReference>
<evidence type="ECO:0000313" key="12">
    <source>
        <dbReference type="EMBL" id="MBA4496410.1"/>
    </source>
</evidence>
<protein>
    <submittedName>
        <fullName evidence="12">ABC transporter ATP-binding protein</fullName>
    </submittedName>
</protein>
<dbReference type="InterPro" id="IPR036640">
    <property type="entry name" value="ABC1_TM_sf"/>
</dbReference>
<dbReference type="InterPro" id="IPR039421">
    <property type="entry name" value="Type_1_exporter"/>
</dbReference>
<dbReference type="FunFam" id="3.40.50.300:FF:000221">
    <property type="entry name" value="Multidrug ABC transporter ATP-binding protein"/>
    <property type="match status" value="1"/>
</dbReference>
<dbReference type="Pfam" id="PF00005">
    <property type="entry name" value="ABC_tran"/>
    <property type="match status" value="1"/>
</dbReference>
<dbReference type="InterPro" id="IPR017871">
    <property type="entry name" value="ABC_transporter-like_CS"/>
</dbReference>
<feature type="transmembrane region" description="Helical" evidence="9">
    <location>
        <begin position="245"/>
        <end position="270"/>
    </location>
</feature>
<evidence type="ECO:0000256" key="4">
    <source>
        <dbReference type="ARBA" id="ARBA00022692"/>
    </source>
</evidence>
<name>A0A7W1WUN6_9BACL</name>
<keyword evidence="3" id="KW-1003">Cell membrane</keyword>
<keyword evidence="6 12" id="KW-0067">ATP-binding</keyword>